<keyword evidence="3" id="KW-1185">Reference proteome</keyword>
<feature type="compositionally biased region" description="Polar residues" evidence="1">
    <location>
        <begin position="33"/>
        <end position="46"/>
    </location>
</feature>
<name>A0A3L6RQL1_PANMI</name>
<evidence type="ECO:0000313" key="2">
    <source>
        <dbReference type="EMBL" id="RLN07433.1"/>
    </source>
</evidence>
<evidence type="ECO:0000313" key="3">
    <source>
        <dbReference type="Proteomes" id="UP000275267"/>
    </source>
</evidence>
<sequence length="71" mass="8486">MVELRDMMQRWADQEDEENERFPKRKNDKGNHNNRFNKGQYNNSAPSRKRKPEDQVATVERNPRGKKSGKL</sequence>
<evidence type="ECO:0000256" key="1">
    <source>
        <dbReference type="SAM" id="MobiDB-lite"/>
    </source>
</evidence>
<feature type="region of interest" description="Disordered" evidence="1">
    <location>
        <begin position="1"/>
        <end position="71"/>
    </location>
</feature>
<dbReference type="EMBL" id="PQIB02000007">
    <property type="protein sequence ID" value="RLN07433.1"/>
    <property type="molecule type" value="Genomic_DNA"/>
</dbReference>
<comment type="caution">
    <text evidence="2">The sequence shown here is derived from an EMBL/GenBank/DDBJ whole genome shotgun (WGS) entry which is preliminary data.</text>
</comment>
<dbReference type="Proteomes" id="UP000275267">
    <property type="component" value="Unassembled WGS sequence"/>
</dbReference>
<reference evidence="3" key="1">
    <citation type="journal article" date="2019" name="Nat. Commun.">
        <title>The genome of broomcorn millet.</title>
        <authorList>
            <person name="Zou C."/>
            <person name="Miki D."/>
            <person name="Li D."/>
            <person name="Tang Q."/>
            <person name="Xiao L."/>
            <person name="Rajput S."/>
            <person name="Deng P."/>
            <person name="Jia W."/>
            <person name="Huang R."/>
            <person name="Zhang M."/>
            <person name="Sun Y."/>
            <person name="Hu J."/>
            <person name="Fu X."/>
            <person name="Schnable P.S."/>
            <person name="Li F."/>
            <person name="Zhang H."/>
            <person name="Feng B."/>
            <person name="Zhu X."/>
            <person name="Liu R."/>
            <person name="Schnable J.C."/>
            <person name="Zhu J.-K."/>
            <person name="Zhang H."/>
        </authorList>
    </citation>
    <scope>NUCLEOTIDE SEQUENCE [LARGE SCALE GENOMIC DNA]</scope>
</reference>
<dbReference type="AlphaFoldDB" id="A0A3L6RQL1"/>
<protein>
    <submittedName>
        <fullName evidence="2">Uncharacterized protein</fullName>
    </submittedName>
</protein>
<proteinExistence type="predicted"/>
<organism evidence="2 3">
    <name type="scientific">Panicum miliaceum</name>
    <name type="common">Proso millet</name>
    <name type="synonym">Broomcorn millet</name>
    <dbReference type="NCBI Taxonomy" id="4540"/>
    <lineage>
        <taxon>Eukaryota</taxon>
        <taxon>Viridiplantae</taxon>
        <taxon>Streptophyta</taxon>
        <taxon>Embryophyta</taxon>
        <taxon>Tracheophyta</taxon>
        <taxon>Spermatophyta</taxon>
        <taxon>Magnoliopsida</taxon>
        <taxon>Liliopsida</taxon>
        <taxon>Poales</taxon>
        <taxon>Poaceae</taxon>
        <taxon>PACMAD clade</taxon>
        <taxon>Panicoideae</taxon>
        <taxon>Panicodae</taxon>
        <taxon>Paniceae</taxon>
        <taxon>Panicinae</taxon>
        <taxon>Panicum</taxon>
        <taxon>Panicum sect. Panicum</taxon>
    </lineage>
</organism>
<gene>
    <name evidence="2" type="ORF">C2845_PM11G03490</name>
</gene>
<accession>A0A3L6RQL1</accession>